<proteinExistence type="inferred from homology"/>
<keyword evidence="5 8" id="KW-0658">Purine biosynthesis</keyword>
<evidence type="ECO:0000256" key="7">
    <source>
        <dbReference type="ARBA" id="ARBA00048475"/>
    </source>
</evidence>
<dbReference type="Gene3D" id="3.30.200.20">
    <property type="entry name" value="Phosphorylase Kinase, domain 1"/>
    <property type="match status" value="1"/>
</dbReference>
<dbReference type="InterPro" id="IPR018236">
    <property type="entry name" value="SAICAR_synthetase_CS"/>
</dbReference>
<keyword evidence="11" id="KW-1185">Reference proteome</keyword>
<dbReference type="AlphaFoldDB" id="A0A7W7Y3M5"/>
<gene>
    <name evidence="8" type="primary">purC</name>
    <name evidence="10" type="ORF">HNR37_000787</name>
</gene>
<dbReference type="PROSITE" id="PS01058">
    <property type="entry name" value="SAICAR_SYNTHETASE_2"/>
    <property type="match status" value="1"/>
</dbReference>
<dbReference type="InterPro" id="IPR033934">
    <property type="entry name" value="SAICAR_synt_PurC"/>
</dbReference>
<evidence type="ECO:0000313" key="10">
    <source>
        <dbReference type="EMBL" id="MBB5021475.1"/>
    </source>
</evidence>
<dbReference type="EC" id="6.3.2.6" evidence="8"/>
<dbReference type="PANTHER" id="PTHR43599:SF3">
    <property type="entry name" value="SI:DKEY-6E2.2"/>
    <property type="match status" value="1"/>
</dbReference>
<dbReference type="Pfam" id="PF01259">
    <property type="entry name" value="SAICAR_synt"/>
    <property type="match status" value="1"/>
</dbReference>
<dbReference type="NCBIfam" id="TIGR00081">
    <property type="entry name" value="purC"/>
    <property type="match status" value="1"/>
</dbReference>
<evidence type="ECO:0000259" key="9">
    <source>
        <dbReference type="Pfam" id="PF01259"/>
    </source>
</evidence>
<feature type="domain" description="SAICAR synthetase/ADE2 N-terminal" evidence="9">
    <location>
        <begin position="6"/>
        <end position="231"/>
    </location>
</feature>
<evidence type="ECO:0000256" key="6">
    <source>
        <dbReference type="ARBA" id="ARBA00022840"/>
    </source>
</evidence>
<dbReference type="GO" id="GO:0006189">
    <property type="term" value="P:'de novo' IMP biosynthetic process"/>
    <property type="evidence" value="ECO:0007669"/>
    <property type="project" value="UniProtKB-UniRule"/>
</dbReference>
<sequence>MEKREKLYEGKAKIIYATDDPNLIIQYFKDDATAFNAEKKGTIINKGIMNNRTSEIIFNFLENHGVPTHFVKKLNDREMLCKKVEIIPVEVITRNIVAGSLAKRLGSEEGVPLAKPVVEHCYKSDELGDPFINIYHIDAMGWATREQIAIIDELALKINALLVDYYRDINIKLVDMKLEFGLHKGEILLADEMCPDTSRLWDATTNEKMDKDRFRRDLGKIEESYAEVVRRIESRGDQ</sequence>
<evidence type="ECO:0000256" key="8">
    <source>
        <dbReference type="HAMAP-Rule" id="MF_00137"/>
    </source>
</evidence>
<dbReference type="FunFam" id="3.30.470.20:FF:000006">
    <property type="entry name" value="Phosphoribosylaminoimidazole-succinocarboxamide synthase"/>
    <property type="match status" value="1"/>
</dbReference>
<dbReference type="EMBL" id="JACHID010000004">
    <property type="protein sequence ID" value="MBB5021475.1"/>
    <property type="molecule type" value="Genomic_DNA"/>
</dbReference>
<dbReference type="Proteomes" id="UP000528322">
    <property type="component" value="Unassembled WGS sequence"/>
</dbReference>
<dbReference type="GO" id="GO:0009236">
    <property type="term" value="P:cobalamin biosynthetic process"/>
    <property type="evidence" value="ECO:0007669"/>
    <property type="project" value="InterPro"/>
</dbReference>
<comment type="caution">
    <text evidence="10">The sequence shown here is derived from an EMBL/GenBank/DDBJ whole genome shotgun (WGS) entry which is preliminary data.</text>
</comment>
<dbReference type="PROSITE" id="PS01057">
    <property type="entry name" value="SAICAR_SYNTHETASE_1"/>
    <property type="match status" value="1"/>
</dbReference>
<organism evidence="10 11">
    <name type="scientific">Desulfurispira natronophila</name>
    <dbReference type="NCBI Taxonomy" id="682562"/>
    <lineage>
        <taxon>Bacteria</taxon>
        <taxon>Pseudomonadati</taxon>
        <taxon>Chrysiogenota</taxon>
        <taxon>Chrysiogenia</taxon>
        <taxon>Chrysiogenales</taxon>
        <taxon>Chrysiogenaceae</taxon>
        <taxon>Desulfurispira</taxon>
    </lineage>
</organism>
<dbReference type="UniPathway" id="UPA00074">
    <property type="reaction ID" value="UER00131"/>
</dbReference>
<name>A0A7W7Y3M5_9BACT</name>
<evidence type="ECO:0000256" key="4">
    <source>
        <dbReference type="ARBA" id="ARBA00022741"/>
    </source>
</evidence>
<keyword evidence="6 8" id="KW-0067">ATP-binding</keyword>
<dbReference type="Gene3D" id="3.30.470.20">
    <property type="entry name" value="ATP-grasp fold, B domain"/>
    <property type="match status" value="1"/>
</dbReference>
<accession>A0A7W7Y3M5</accession>
<keyword evidence="3 8" id="KW-0436">Ligase</keyword>
<keyword evidence="4 8" id="KW-0547">Nucleotide-binding</keyword>
<dbReference type="HAMAP" id="MF_00137">
    <property type="entry name" value="SAICAR_synth"/>
    <property type="match status" value="1"/>
</dbReference>
<dbReference type="GO" id="GO:0005524">
    <property type="term" value="F:ATP binding"/>
    <property type="evidence" value="ECO:0007669"/>
    <property type="project" value="UniProtKB-KW"/>
</dbReference>
<dbReference type="InterPro" id="IPR050089">
    <property type="entry name" value="SAICAR_synthetase"/>
</dbReference>
<evidence type="ECO:0000313" key="11">
    <source>
        <dbReference type="Proteomes" id="UP000528322"/>
    </source>
</evidence>
<dbReference type="PANTHER" id="PTHR43599">
    <property type="entry name" value="MULTIFUNCTIONAL PROTEIN ADE2"/>
    <property type="match status" value="1"/>
</dbReference>
<evidence type="ECO:0000256" key="5">
    <source>
        <dbReference type="ARBA" id="ARBA00022755"/>
    </source>
</evidence>
<evidence type="ECO:0000256" key="3">
    <source>
        <dbReference type="ARBA" id="ARBA00022598"/>
    </source>
</evidence>
<reference evidence="10 11" key="1">
    <citation type="submission" date="2020-08" db="EMBL/GenBank/DDBJ databases">
        <title>Genomic Encyclopedia of Type Strains, Phase IV (KMG-IV): sequencing the most valuable type-strain genomes for metagenomic binning, comparative biology and taxonomic classification.</title>
        <authorList>
            <person name="Goeker M."/>
        </authorList>
    </citation>
    <scope>NUCLEOTIDE SEQUENCE [LARGE SCALE GENOMIC DNA]</scope>
    <source>
        <strain evidence="10 11">DSM 22071</strain>
    </source>
</reference>
<evidence type="ECO:0000256" key="2">
    <source>
        <dbReference type="ARBA" id="ARBA00010190"/>
    </source>
</evidence>
<comment type="catalytic activity">
    <reaction evidence="7 8">
        <text>5-amino-1-(5-phospho-D-ribosyl)imidazole-4-carboxylate + L-aspartate + ATP = (2S)-2-[5-amino-1-(5-phospho-beta-D-ribosyl)imidazole-4-carboxamido]succinate + ADP + phosphate + 2 H(+)</text>
        <dbReference type="Rhea" id="RHEA:22628"/>
        <dbReference type="ChEBI" id="CHEBI:15378"/>
        <dbReference type="ChEBI" id="CHEBI:29991"/>
        <dbReference type="ChEBI" id="CHEBI:30616"/>
        <dbReference type="ChEBI" id="CHEBI:43474"/>
        <dbReference type="ChEBI" id="CHEBI:58443"/>
        <dbReference type="ChEBI" id="CHEBI:77657"/>
        <dbReference type="ChEBI" id="CHEBI:456216"/>
        <dbReference type="EC" id="6.3.2.6"/>
    </reaction>
</comment>
<comment type="pathway">
    <text evidence="1 8">Purine metabolism; IMP biosynthesis via de novo pathway; 5-amino-1-(5-phospho-D-ribosyl)imidazole-4-carboxamide from 5-amino-1-(5-phospho-D-ribosyl)imidazole-4-carboxylate: step 1/2.</text>
</comment>
<dbReference type="GO" id="GO:0004639">
    <property type="term" value="F:phosphoribosylaminoimidazolesuccinocarboxamide synthase activity"/>
    <property type="evidence" value="ECO:0007669"/>
    <property type="project" value="UniProtKB-UniRule"/>
</dbReference>
<evidence type="ECO:0000256" key="1">
    <source>
        <dbReference type="ARBA" id="ARBA00004672"/>
    </source>
</evidence>
<dbReference type="CDD" id="cd01415">
    <property type="entry name" value="SAICAR_synt_PurC"/>
    <property type="match status" value="1"/>
</dbReference>
<comment type="similarity">
    <text evidence="2 8">Belongs to the SAICAR synthetase family.</text>
</comment>
<dbReference type="SUPFAM" id="SSF56104">
    <property type="entry name" value="SAICAR synthase-like"/>
    <property type="match status" value="1"/>
</dbReference>
<protein>
    <recommendedName>
        <fullName evidence="8">Phosphoribosylaminoimidazole-succinocarboxamide synthase</fullName>
        <ecNumber evidence="8">6.3.2.6</ecNumber>
    </recommendedName>
    <alternativeName>
        <fullName evidence="8">SAICAR synthetase</fullName>
    </alternativeName>
</protein>
<dbReference type="RefSeq" id="WP_183730251.1">
    <property type="nucleotide sequence ID" value="NZ_JACHID010000004.1"/>
</dbReference>
<dbReference type="InterPro" id="IPR028923">
    <property type="entry name" value="SAICAR_synt/ADE2_N"/>
</dbReference>
<dbReference type="InterPro" id="IPR001636">
    <property type="entry name" value="SAICAR_synth"/>
</dbReference>